<evidence type="ECO:0000256" key="5">
    <source>
        <dbReference type="ARBA" id="ARBA00023110"/>
    </source>
</evidence>
<dbReference type="InterPro" id="IPR020892">
    <property type="entry name" value="Cyclophilin-type_PPIase_CS"/>
</dbReference>
<dbReference type="PANTHER" id="PTHR45625">
    <property type="entry name" value="PEPTIDYL-PROLYL CIS-TRANS ISOMERASE-RELATED"/>
    <property type="match status" value="1"/>
</dbReference>
<keyword evidence="11" id="KW-1185">Reference proteome</keyword>
<evidence type="ECO:0000256" key="3">
    <source>
        <dbReference type="ARBA" id="ARBA00022574"/>
    </source>
</evidence>
<keyword evidence="5" id="KW-0697">Rotamase</keyword>
<organism evidence="10 11">
    <name type="scientific">Ostreobium quekettii</name>
    <dbReference type="NCBI Taxonomy" id="121088"/>
    <lineage>
        <taxon>Eukaryota</taxon>
        <taxon>Viridiplantae</taxon>
        <taxon>Chlorophyta</taxon>
        <taxon>core chlorophytes</taxon>
        <taxon>Ulvophyceae</taxon>
        <taxon>TCBD clade</taxon>
        <taxon>Bryopsidales</taxon>
        <taxon>Ostreobineae</taxon>
        <taxon>Ostreobiaceae</taxon>
        <taxon>Ostreobium</taxon>
    </lineage>
</organism>
<dbReference type="Pfam" id="PF00400">
    <property type="entry name" value="WD40"/>
    <property type="match status" value="2"/>
</dbReference>
<comment type="caution">
    <text evidence="10">The sequence shown here is derived from an EMBL/GenBank/DDBJ whole genome shotgun (WGS) entry which is preliminary data.</text>
</comment>
<dbReference type="SUPFAM" id="SSF50978">
    <property type="entry name" value="WD40 repeat-like"/>
    <property type="match status" value="1"/>
</dbReference>
<evidence type="ECO:0000256" key="8">
    <source>
        <dbReference type="SAM" id="MobiDB-lite"/>
    </source>
</evidence>
<dbReference type="InterPro" id="IPR001680">
    <property type="entry name" value="WD40_rpt"/>
</dbReference>
<feature type="repeat" description="WD" evidence="7">
    <location>
        <begin position="65"/>
        <end position="96"/>
    </location>
</feature>
<dbReference type="PROSITE" id="PS00170">
    <property type="entry name" value="CSA_PPIASE_1"/>
    <property type="match status" value="1"/>
</dbReference>
<evidence type="ECO:0000256" key="4">
    <source>
        <dbReference type="ARBA" id="ARBA00022737"/>
    </source>
</evidence>
<evidence type="ECO:0000259" key="9">
    <source>
        <dbReference type="PROSITE" id="PS50072"/>
    </source>
</evidence>
<dbReference type="FunFam" id="2.40.100.10:FF:000003">
    <property type="entry name" value="Peptidylprolyl isomerase domain and WD repeat-containing 1"/>
    <property type="match status" value="1"/>
</dbReference>
<dbReference type="AlphaFoldDB" id="A0A8S1JG19"/>
<dbReference type="InterPro" id="IPR036322">
    <property type="entry name" value="WD40_repeat_dom_sf"/>
</dbReference>
<dbReference type="PROSITE" id="PS50082">
    <property type="entry name" value="WD_REPEATS_2"/>
    <property type="match status" value="1"/>
</dbReference>
<dbReference type="InterPro" id="IPR044666">
    <property type="entry name" value="Cyclophilin_A-like"/>
</dbReference>
<evidence type="ECO:0000256" key="6">
    <source>
        <dbReference type="ARBA" id="ARBA00023235"/>
    </source>
</evidence>
<keyword evidence="4" id="KW-0677">Repeat</keyword>
<dbReference type="EMBL" id="CAJHUC010003031">
    <property type="protein sequence ID" value="CAD7705135.1"/>
    <property type="molecule type" value="Genomic_DNA"/>
</dbReference>
<dbReference type="GO" id="GO:0005634">
    <property type="term" value="C:nucleus"/>
    <property type="evidence" value="ECO:0007669"/>
    <property type="project" value="UniProtKB-ARBA"/>
</dbReference>
<dbReference type="PANTHER" id="PTHR45625:SF4">
    <property type="entry name" value="PEPTIDYLPROLYL ISOMERASE DOMAIN AND WD REPEAT-CONTAINING PROTEIN 1"/>
    <property type="match status" value="1"/>
</dbReference>
<feature type="region of interest" description="Disordered" evidence="8">
    <location>
        <begin position="1"/>
        <end position="42"/>
    </location>
</feature>
<gene>
    <name evidence="10" type="ORF">OSTQU699_LOCUS10490</name>
</gene>
<dbReference type="GO" id="GO:0003755">
    <property type="term" value="F:peptidyl-prolyl cis-trans isomerase activity"/>
    <property type="evidence" value="ECO:0007669"/>
    <property type="project" value="UniProtKB-KW"/>
</dbReference>
<proteinExistence type="predicted"/>
<comment type="catalytic activity">
    <reaction evidence="1">
        <text>[protein]-peptidylproline (omega=180) = [protein]-peptidylproline (omega=0)</text>
        <dbReference type="Rhea" id="RHEA:16237"/>
        <dbReference type="Rhea" id="RHEA-COMP:10747"/>
        <dbReference type="Rhea" id="RHEA-COMP:10748"/>
        <dbReference type="ChEBI" id="CHEBI:83833"/>
        <dbReference type="ChEBI" id="CHEBI:83834"/>
        <dbReference type="EC" id="5.2.1.8"/>
    </reaction>
</comment>
<feature type="domain" description="PPIase cyclophilin-type" evidence="9">
    <location>
        <begin position="465"/>
        <end position="619"/>
    </location>
</feature>
<evidence type="ECO:0000313" key="10">
    <source>
        <dbReference type="EMBL" id="CAD7705135.1"/>
    </source>
</evidence>
<dbReference type="SMART" id="SM00320">
    <property type="entry name" value="WD40"/>
    <property type="match status" value="4"/>
</dbReference>
<dbReference type="GO" id="GO:0006457">
    <property type="term" value="P:protein folding"/>
    <property type="evidence" value="ECO:0007669"/>
    <property type="project" value="InterPro"/>
</dbReference>
<dbReference type="InterPro" id="IPR029000">
    <property type="entry name" value="Cyclophilin-like_dom_sf"/>
</dbReference>
<evidence type="ECO:0000256" key="2">
    <source>
        <dbReference type="ARBA" id="ARBA00013194"/>
    </source>
</evidence>
<name>A0A8S1JG19_9CHLO</name>
<dbReference type="EC" id="5.2.1.8" evidence="2"/>
<evidence type="ECO:0000256" key="7">
    <source>
        <dbReference type="PROSITE-ProRule" id="PRU00221"/>
    </source>
</evidence>
<dbReference type="InterPro" id="IPR015943">
    <property type="entry name" value="WD40/YVTN_repeat-like_dom_sf"/>
</dbReference>
<dbReference type="PRINTS" id="PR00153">
    <property type="entry name" value="CSAPPISMRASE"/>
</dbReference>
<dbReference type="Gene3D" id="2.130.10.10">
    <property type="entry name" value="YVTN repeat-like/Quinoprotein amine dehydrogenase"/>
    <property type="match status" value="2"/>
</dbReference>
<protein>
    <recommendedName>
        <fullName evidence="2">peptidylprolyl isomerase</fullName>
        <ecNumber evidence="2">5.2.1.8</ecNumber>
    </recommendedName>
</protein>
<dbReference type="PROSITE" id="PS50072">
    <property type="entry name" value="CSA_PPIASE_2"/>
    <property type="match status" value="1"/>
</dbReference>
<dbReference type="SUPFAM" id="SSF50891">
    <property type="entry name" value="Cyclophilin-like"/>
    <property type="match status" value="1"/>
</dbReference>
<evidence type="ECO:0000313" key="11">
    <source>
        <dbReference type="Proteomes" id="UP000708148"/>
    </source>
</evidence>
<reference evidence="10" key="1">
    <citation type="submission" date="2020-12" db="EMBL/GenBank/DDBJ databases">
        <authorList>
            <person name="Iha C."/>
        </authorList>
    </citation>
    <scope>NUCLEOTIDE SEQUENCE</scope>
</reference>
<dbReference type="Pfam" id="PF00160">
    <property type="entry name" value="Pro_isomerase"/>
    <property type="match status" value="1"/>
</dbReference>
<dbReference type="InterPro" id="IPR002130">
    <property type="entry name" value="Cyclophilin-type_PPIase_dom"/>
</dbReference>
<keyword evidence="6" id="KW-0413">Isomerase</keyword>
<dbReference type="OrthoDB" id="10264753at2759"/>
<keyword evidence="3 7" id="KW-0853">WD repeat</keyword>
<dbReference type="Gene3D" id="2.40.100.10">
    <property type="entry name" value="Cyclophilin-like"/>
    <property type="match status" value="1"/>
</dbReference>
<accession>A0A8S1JG19</accession>
<dbReference type="CDD" id="cd01927">
    <property type="entry name" value="cyclophilin_WD40"/>
    <property type="match status" value="1"/>
</dbReference>
<evidence type="ECO:0000256" key="1">
    <source>
        <dbReference type="ARBA" id="ARBA00000971"/>
    </source>
</evidence>
<dbReference type="Proteomes" id="UP000708148">
    <property type="component" value="Unassembled WGS sequence"/>
</dbReference>
<sequence>MAGNGGEGGGKEPPVAATADPSAQDDGEDEAFLGPVPPEPKRRKVLQFSDDYLGALPCAEMYERSYMHRDTVTHVATSSRGFIISGSADGHVKFWKKLPQGIEFVKHFKAHLGPIDGLSVSHDGTLCCSISTDRAVKVYDIVSFDMVVMVRLDYMPGCAEWVFKMGEAQMRLAISDRQGPAIHIHDVHGANSSVPLHSVAIHRAEVVAMKYNAVFDTVISIDAKGVVEYWSGSTYDFPQAAVKFSLKLDTHLYELAKAKSTSRSLEISKDGLQFATFSTDRRVRVFRFQTGKLRRTYDESPEAASSVQRSGPEAHQLEDVDFGRRMAVEKELLLAHDAPWPNVIFDESGNFVLYTTLLGIKIVNLLSNTVARILGKVENTERFLCLALHQEEAKGRLPQAEGTESKLDPVLVCCAFKKHRIYIFSRKEPEDAEESGRGRDVFNEPLTHEEVLAAEAELNTTAASLPQAAVIHTTKGDIHFRLFPDECPKTVENFVTHSKNNYFDGVIFHRVIKGFMIQTGDPLGDGTGGESIWGGEFEDEFNKNLRHDRPGIVSMANAGPGTNGSQFFVTTVATPWLDNKHTVFGRVTKGMDVVHAIEKAKVDRHDKPLDDVKIMSVTIKDAAV</sequence>